<organism evidence="1 2">
    <name type="scientific">Cardiocondyla obscurior</name>
    <dbReference type="NCBI Taxonomy" id="286306"/>
    <lineage>
        <taxon>Eukaryota</taxon>
        <taxon>Metazoa</taxon>
        <taxon>Ecdysozoa</taxon>
        <taxon>Arthropoda</taxon>
        <taxon>Hexapoda</taxon>
        <taxon>Insecta</taxon>
        <taxon>Pterygota</taxon>
        <taxon>Neoptera</taxon>
        <taxon>Endopterygota</taxon>
        <taxon>Hymenoptera</taxon>
        <taxon>Apocrita</taxon>
        <taxon>Aculeata</taxon>
        <taxon>Formicoidea</taxon>
        <taxon>Formicidae</taxon>
        <taxon>Myrmicinae</taxon>
        <taxon>Cardiocondyla</taxon>
    </lineage>
</organism>
<dbReference type="AlphaFoldDB" id="A0AAW2EU53"/>
<accession>A0AAW2EU53</accession>
<evidence type="ECO:0000313" key="1">
    <source>
        <dbReference type="EMBL" id="KAL0106460.1"/>
    </source>
</evidence>
<protein>
    <submittedName>
        <fullName evidence="1">Uncharacterized protein</fullName>
    </submittedName>
</protein>
<name>A0AAW2EU53_9HYME</name>
<proteinExistence type="predicted"/>
<dbReference type="Proteomes" id="UP001430953">
    <property type="component" value="Unassembled WGS sequence"/>
</dbReference>
<dbReference type="EMBL" id="JADYXP020000018">
    <property type="protein sequence ID" value="KAL0106460.1"/>
    <property type="molecule type" value="Genomic_DNA"/>
</dbReference>
<keyword evidence="2" id="KW-1185">Reference proteome</keyword>
<sequence>MPRDEREREKEEKKKIRTYWATNASGEFRFGKSPVCGRIPRLLARRLLAVESPPPRRRCSGSAARCATSPVFSPPITCPPLTSCVAPATSALYNMRPRALFFSSRSDPYLGCLHATRRRDSRPADAVRAIRTRARLTTHHLNLSTRLCI</sequence>
<evidence type="ECO:0000313" key="2">
    <source>
        <dbReference type="Proteomes" id="UP001430953"/>
    </source>
</evidence>
<gene>
    <name evidence="1" type="ORF">PUN28_016284</name>
</gene>
<reference evidence="1 2" key="1">
    <citation type="submission" date="2023-03" db="EMBL/GenBank/DDBJ databases">
        <title>High recombination rates correlate with genetic variation in Cardiocondyla obscurior ants.</title>
        <authorList>
            <person name="Errbii M."/>
        </authorList>
    </citation>
    <scope>NUCLEOTIDE SEQUENCE [LARGE SCALE GENOMIC DNA]</scope>
    <source>
        <strain evidence="1">Alpha-2009</strain>
        <tissue evidence="1">Whole body</tissue>
    </source>
</reference>
<comment type="caution">
    <text evidence="1">The sequence shown here is derived from an EMBL/GenBank/DDBJ whole genome shotgun (WGS) entry which is preliminary data.</text>
</comment>